<feature type="compositionally biased region" description="Polar residues" evidence="2">
    <location>
        <begin position="202"/>
        <end position="213"/>
    </location>
</feature>
<feature type="region of interest" description="Disordered" evidence="2">
    <location>
        <begin position="95"/>
        <end position="262"/>
    </location>
</feature>
<dbReference type="GO" id="GO:0008270">
    <property type="term" value="F:zinc ion binding"/>
    <property type="evidence" value="ECO:0007669"/>
    <property type="project" value="UniProtKB-KW"/>
</dbReference>
<organism evidence="4 5">
    <name type="scientific">Mycena maculata</name>
    <dbReference type="NCBI Taxonomy" id="230809"/>
    <lineage>
        <taxon>Eukaryota</taxon>
        <taxon>Fungi</taxon>
        <taxon>Dikarya</taxon>
        <taxon>Basidiomycota</taxon>
        <taxon>Agaricomycotina</taxon>
        <taxon>Agaricomycetes</taxon>
        <taxon>Agaricomycetidae</taxon>
        <taxon>Agaricales</taxon>
        <taxon>Marasmiineae</taxon>
        <taxon>Mycenaceae</taxon>
        <taxon>Mycena</taxon>
    </lineage>
</organism>
<feature type="compositionally biased region" description="Basic and acidic residues" evidence="2">
    <location>
        <begin position="222"/>
        <end position="252"/>
    </location>
</feature>
<evidence type="ECO:0000256" key="1">
    <source>
        <dbReference type="PROSITE-ProRule" id="PRU00094"/>
    </source>
</evidence>
<dbReference type="InterPro" id="IPR000679">
    <property type="entry name" value="Znf_GATA"/>
</dbReference>
<keyword evidence="5" id="KW-1185">Reference proteome</keyword>
<proteinExistence type="predicted"/>
<feature type="compositionally biased region" description="Low complexity" evidence="2">
    <location>
        <begin position="177"/>
        <end position="194"/>
    </location>
</feature>
<dbReference type="GO" id="GO:0043565">
    <property type="term" value="F:sequence-specific DNA binding"/>
    <property type="evidence" value="ECO:0007669"/>
    <property type="project" value="InterPro"/>
</dbReference>
<name>A0AAD7IIT3_9AGAR</name>
<dbReference type="Proteomes" id="UP001215280">
    <property type="component" value="Unassembled WGS sequence"/>
</dbReference>
<keyword evidence="1" id="KW-0863">Zinc-finger</keyword>
<feature type="compositionally biased region" description="Acidic residues" evidence="2">
    <location>
        <begin position="253"/>
        <end position="262"/>
    </location>
</feature>
<keyword evidence="1" id="KW-0479">Metal-binding</keyword>
<dbReference type="PROSITE" id="PS50114">
    <property type="entry name" value="GATA_ZN_FINGER_2"/>
    <property type="match status" value="1"/>
</dbReference>
<dbReference type="EMBL" id="JARJLG010000109">
    <property type="protein sequence ID" value="KAJ7744043.1"/>
    <property type="molecule type" value="Genomic_DNA"/>
</dbReference>
<evidence type="ECO:0000313" key="4">
    <source>
        <dbReference type="EMBL" id="KAJ7744043.1"/>
    </source>
</evidence>
<gene>
    <name evidence="4" type="ORF">DFH07DRAFT_777198</name>
</gene>
<feature type="compositionally biased region" description="Low complexity" evidence="2">
    <location>
        <begin position="106"/>
        <end position="136"/>
    </location>
</feature>
<dbReference type="Gene3D" id="3.30.50.10">
    <property type="entry name" value="Erythroid Transcription Factor GATA-1, subunit A"/>
    <property type="match status" value="1"/>
</dbReference>
<evidence type="ECO:0000313" key="5">
    <source>
        <dbReference type="Proteomes" id="UP001215280"/>
    </source>
</evidence>
<dbReference type="InterPro" id="IPR013088">
    <property type="entry name" value="Znf_NHR/GATA"/>
</dbReference>
<feature type="domain" description="GATA-type" evidence="3">
    <location>
        <begin position="77"/>
        <end position="112"/>
    </location>
</feature>
<sequence length="262" mass="28977">MQEKSARIGWDWAAAARHYFPLLVQLRLVRVGPNPNRSTRLWSTGSMAPLNAVRAIIIGANPDDRRPKETPINSRCGNQLCNKCGLFERRHLRPRPEQFSLKHPLSSSTPRRSPGSGSNGQQSYQHPSPSPASASYPPTPSSAPPSAHQHQHSLYLLPLAPHPNPNSGSHYQTSGEQNHTNGNHTQNQNQSSTSAERKTASHPGTPNPQNAHANGSIAASPPERERVLDGHQVPDRGREDERREERDEKSDAREEEEEDARA</sequence>
<evidence type="ECO:0000256" key="2">
    <source>
        <dbReference type="SAM" id="MobiDB-lite"/>
    </source>
</evidence>
<dbReference type="AlphaFoldDB" id="A0AAD7IIT3"/>
<dbReference type="GO" id="GO:0006355">
    <property type="term" value="P:regulation of DNA-templated transcription"/>
    <property type="evidence" value="ECO:0007669"/>
    <property type="project" value="InterPro"/>
</dbReference>
<evidence type="ECO:0000259" key="3">
    <source>
        <dbReference type="PROSITE" id="PS50114"/>
    </source>
</evidence>
<comment type="caution">
    <text evidence="4">The sequence shown here is derived from an EMBL/GenBank/DDBJ whole genome shotgun (WGS) entry which is preliminary data.</text>
</comment>
<keyword evidence="1" id="KW-0862">Zinc</keyword>
<feature type="compositionally biased region" description="Polar residues" evidence="2">
    <location>
        <begin position="165"/>
        <end position="176"/>
    </location>
</feature>
<accession>A0AAD7IIT3</accession>
<reference evidence="4" key="1">
    <citation type="submission" date="2023-03" db="EMBL/GenBank/DDBJ databases">
        <title>Massive genome expansion in bonnet fungi (Mycena s.s.) driven by repeated elements and novel gene families across ecological guilds.</title>
        <authorList>
            <consortium name="Lawrence Berkeley National Laboratory"/>
            <person name="Harder C.B."/>
            <person name="Miyauchi S."/>
            <person name="Viragh M."/>
            <person name="Kuo A."/>
            <person name="Thoen E."/>
            <person name="Andreopoulos B."/>
            <person name="Lu D."/>
            <person name="Skrede I."/>
            <person name="Drula E."/>
            <person name="Henrissat B."/>
            <person name="Morin E."/>
            <person name="Kohler A."/>
            <person name="Barry K."/>
            <person name="LaButti K."/>
            <person name="Morin E."/>
            <person name="Salamov A."/>
            <person name="Lipzen A."/>
            <person name="Mereny Z."/>
            <person name="Hegedus B."/>
            <person name="Baldrian P."/>
            <person name="Stursova M."/>
            <person name="Weitz H."/>
            <person name="Taylor A."/>
            <person name="Grigoriev I.V."/>
            <person name="Nagy L.G."/>
            <person name="Martin F."/>
            <person name="Kauserud H."/>
        </authorList>
    </citation>
    <scope>NUCLEOTIDE SEQUENCE</scope>
    <source>
        <strain evidence="4">CBHHK188m</strain>
    </source>
</reference>
<protein>
    <recommendedName>
        <fullName evidence="3">GATA-type domain-containing protein</fullName>
    </recommendedName>
</protein>